<dbReference type="EMBL" id="LNYT01000004">
    <property type="protein sequence ID" value="KTD49887.1"/>
    <property type="molecule type" value="Genomic_DNA"/>
</dbReference>
<evidence type="ECO:0000313" key="1">
    <source>
        <dbReference type="EMBL" id="KTD49887.1"/>
    </source>
</evidence>
<protein>
    <submittedName>
        <fullName evidence="1">Uncharacterized protein</fullName>
    </submittedName>
</protein>
<dbReference type="Proteomes" id="UP000054608">
    <property type="component" value="Unassembled WGS sequence"/>
</dbReference>
<evidence type="ECO:0000313" key="2">
    <source>
        <dbReference type="Proteomes" id="UP000054608"/>
    </source>
</evidence>
<keyword evidence="2" id="KW-1185">Reference proteome</keyword>
<dbReference type="STRING" id="458.Lrub_0329"/>
<dbReference type="AlphaFoldDB" id="A0A0W0XZK3"/>
<organism evidence="1 2">
    <name type="scientific">Legionella rubrilucens</name>
    <dbReference type="NCBI Taxonomy" id="458"/>
    <lineage>
        <taxon>Bacteria</taxon>
        <taxon>Pseudomonadati</taxon>
        <taxon>Pseudomonadota</taxon>
        <taxon>Gammaproteobacteria</taxon>
        <taxon>Legionellales</taxon>
        <taxon>Legionellaceae</taxon>
        <taxon>Legionella</taxon>
    </lineage>
</organism>
<dbReference type="OrthoDB" id="5653210at2"/>
<dbReference type="RefSeq" id="WP_058530460.1">
    <property type="nucleotide sequence ID" value="NZ_CAAAIN010000008.1"/>
</dbReference>
<proteinExistence type="predicted"/>
<comment type="caution">
    <text evidence="1">The sequence shown here is derived from an EMBL/GenBank/DDBJ whole genome shotgun (WGS) entry which is preliminary data.</text>
</comment>
<name>A0A0W0XZK3_9GAMM</name>
<reference evidence="1 2" key="1">
    <citation type="submission" date="2015-11" db="EMBL/GenBank/DDBJ databases">
        <title>Genomic analysis of 38 Legionella species identifies large and diverse effector repertoires.</title>
        <authorList>
            <person name="Burstein D."/>
            <person name="Amaro F."/>
            <person name="Zusman T."/>
            <person name="Lifshitz Z."/>
            <person name="Cohen O."/>
            <person name="Gilbert J.A."/>
            <person name="Pupko T."/>
            <person name="Shuman H.A."/>
            <person name="Segal G."/>
        </authorList>
    </citation>
    <scope>NUCLEOTIDE SEQUENCE [LARGE SCALE GENOMIC DNA]</scope>
    <source>
        <strain evidence="1 2">WA-270A-C2</strain>
    </source>
</reference>
<gene>
    <name evidence="1" type="ORF">Lrub_0329</name>
</gene>
<dbReference type="PATRIC" id="fig|458.5.peg.339"/>
<accession>A0A0W0XZK3</accession>
<sequence length="370" mass="42489">MGLSKNEKQPLDFQVLQEKAVKWMDEKTKLAPSALEKYRKKIGDFFSLPVNEQLELISDLSAIKHLPKAIKNLTDHYPYFQTMPNDALKVISSYFEKEKDISAFIATHKRFRTLLQPARLDDLLLLNVVNGNQKKVEAIVAMHPELLLVPSTVTDYSLRTFKQITPYEYAYWAKDTHMRRLLEKYMDADTAAEILTRCEDMDKNGVSYMQNGVEVKGSVHFDFTPLKTAMKEYIDIRLHTHNPDALQQIWLKVGIAQYDAPVHVANEYCRTDQSFHSSNFVHKELPRKLSLFKHGTGKNNPCFYSSELGTQFAYLRAMSHQVETLQHPHGDWVAIDLAAIERLDKVRTGELAESLETLRSLSQKKPTNSG</sequence>